<dbReference type="STRING" id="1460663.A0A177CF75"/>
<gene>
    <name evidence="1" type="ORF">CC84DRAFT_1205265</name>
</gene>
<keyword evidence="2" id="KW-1185">Reference proteome</keyword>
<name>A0A177CF75_9PLEO</name>
<proteinExistence type="predicted"/>
<evidence type="ECO:0000313" key="2">
    <source>
        <dbReference type="Proteomes" id="UP000077069"/>
    </source>
</evidence>
<accession>A0A177CF75</accession>
<protein>
    <submittedName>
        <fullName evidence="1">Uncharacterized protein</fullName>
    </submittedName>
</protein>
<organism evidence="1 2">
    <name type="scientific">Paraphaeosphaeria sporulosa</name>
    <dbReference type="NCBI Taxonomy" id="1460663"/>
    <lineage>
        <taxon>Eukaryota</taxon>
        <taxon>Fungi</taxon>
        <taxon>Dikarya</taxon>
        <taxon>Ascomycota</taxon>
        <taxon>Pezizomycotina</taxon>
        <taxon>Dothideomycetes</taxon>
        <taxon>Pleosporomycetidae</taxon>
        <taxon>Pleosporales</taxon>
        <taxon>Massarineae</taxon>
        <taxon>Didymosphaeriaceae</taxon>
        <taxon>Paraphaeosphaeria</taxon>
    </lineage>
</organism>
<dbReference type="InParanoid" id="A0A177CF75"/>
<dbReference type="Proteomes" id="UP000077069">
    <property type="component" value="Unassembled WGS sequence"/>
</dbReference>
<sequence length="298" mass="33629">MPSGYISLYENSQRSFLFYVVANVGPRGSIRPLAVAYRQGNDVSPSPQARIENLVNDILSLLKVLSEPANRASLEAERARAKEWYLQRQEAGTEARSDALPDSPQPPFRGWKDEWTPIWQPELPQNVAPRDFPVTSTCLVEGLLRGNESTRTSDVQFQPLSTPFHGDCLEYGMVVINVSNIERIKYGIVAFPIRYMADVIYHSPDGEWDPVEDDPPRKEPDKVLVDKRPRVPLSILGYLDRYFPSALVLRKDSKVLELEACPCVKDPSVLDYIWPFDPKDASPVESSEQSCSSKCNIM</sequence>
<dbReference type="EMBL" id="KV441552">
    <property type="protein sequence ID" value="OAG05468.1"/>
    <property type="molecule type" value="Genomic_DNA"/>
</dbReference>
<reference evidence="1 2" key="1">
    <citation type="submission" date="2016-05" db="EMBL/GenBank/DDBJ databases">
        <title>Comparative analysis of secretome profiles of manganese(II)-oxidizing ascomycete fungi.</title>
        <authorList>
            <consortium name="DOE Joint Genome Institute"/>
            <person name="Zeiner C.A."/>
            <person name="Purvine S.O."/>
            <person name="Zink E.M."/>
            <person name="Wu S."/>
            <person name="Pasa-Tolic L."/>
            <person name="Chaput D.L."/>
            <person name="Haridas S."/>
            <person name="Grigoriev I.V."/>
            <person name="Santelli C.M."/>
            <person name="Hansel C.M."/>
        </authorList>
    </citation>
    <scope>NUCLEOTIDE SEQUENCE [LARGE SCALE GENOMIC DNA]</scope>
    <source>
        <strain evidence="1 2">AP3s5-JAC2a</strain>
    </source>
</reference>
<dbReference type="GeneID" id="28765447"/>
<dbReference type="OrthoDB" id="3515175at2759"/>
<dbReference type="RefSeq" id="XP_018035833.1">
    <property type="nucleotide sequence ID" value="XM_018181961.1"/>
</dbReference>
<evidence type="ECO:0000313" key="1">
    <source>
        <dbReference type="EMBL" id="OAG05468.1"/>
    </source>
</evidence>
<dbReference type="AlphaFoldDB" id="A0A177CF75"/>